<gene>
    <name evidence="1" type="ORF">SH601_09535</name>
</gene>
<name>A0ACC6M5W4_9BACI</name>
<organism evidence="1 2">
    <name type="scientific">Gracilibacillus pellucidus</name>
    <dbReference type="NCBI Taxonomy" id="3095368"/>
    <lineage>
        <taxon>Bacteria</taxon>
        <taxon>Bacillati</taxon>
        <taxon>Bacillota</taxon>
        <taxon>Bacilli</taxon>
        <taxon>Bacillales</taxon>
        <taxon>Bacillaceae</taxon>
        <taxon>Gracilibacillus</taxon>
    </lineage>
</organism>
<evidence type="ECO:0000313" key="2">
    <source>
        <dbReference type="Proteomes" id="UP001277972"/>
    </source>
</evidence>
<evidence type="ECO:0000313" key="1">
    <source>
        <dbReference type="EMBL" id="MDX8046232.1"/>
    </source>
</evidence>
<reference evidence="1" key="1">
    <citation type="submission" date="2023-11" db="EMBL/GenBank/DDBJ databases">
        <title>Gracilibacillus pellucida a moderately halophilic bacterium isolated from saline soil in Xinjiang province.</title>
        <authorList>
            <person name="Zhang Z."/>
            <person name="Tan F."/>
            <person name="Wang Y."/>
            <person name="Xia M."/>
        </authorList>
    </citation>
    <scope>NUCLEOTIDE SEQUENCE</scope>
    <source>
        <strain evidence="1">S3-1-1</strain>
    </source>
</reference>
<sequence length="326" mass="38663">MLATSLYTKLFQETEEERAILAGNHAVNKQLYTNTSSGFVIQSEKFLQDNLIMLRKHPRYIHFPRHSHDYIEMNYVFHGQLQQTIADQSITLKQGDIVILNQYIEHELQACHQEDIIINFIIHPDFFDYILSHLSKDFTQNKMVQFLLNSMFHYTQKGEYLHYPVADSARIQDIMQQLLQEMMTPSVFTTAKMKFLIGLLIIELMERNQTKQTTLMSEHHAFLTEVFRYIEENYYDANLQTLSQLVNQTVYSLSKQIKQLTNQNFKDLVQEKRLLVAKQLLMNTELSIQAIAEEIGYENISYFYRLFKKKYQMTPKAYRKQLINID</sequence>
<dbReference type="Proteomes" id="UP001277972">
    <property type="component" value="Unassembled WGS sequence"/>
</dbReference>
<keyword evidence="2" id="KW-1185">Reference proteome</keyword>
<accession>A0ACC6M5W4</accession>
<proteinExistence type="predicted"/>
<comment type="caution">
    <text evidence="1">The sequence shown here is derived from an EMBL/GenBank/DDBJ whole genome shotgun (WGS) entry which is preliminary data.</text>
</comment>
<dbReference type="EMBL" id="JAWZSR010000004">
    <property type="protein sequence ID" value="MDX8046232.1"/>
    <property type="molecule type" value="Genomic_DNA"/>
</dbReference>
<protein>
    <submittedName>
        <fullName evidence="1">AraC family transcriptional regulator</fullName>
    </submittedName>
</protein>